<protein>
    <submittedName>
        <fullName evidence="1">Uncharacterized protein</fullName>
    </submittedName>
</protein>
<gene>
    <name evidence="1" type="ORF">J437_LFUL011145</name>
</gene>
<sequence>MAGVLHECTGEEQRTVVHFLWAKGLSTEEVPQELKLAIHHRRPGLLTKGVILLDDKALPHTEAPLDLL</sequence>
<proteinExistence type="predicted"/>
<evidence type="ECO:0000313" key="1">
    <source>
        <dbReference type="EMBL" id="KAG8231320.1"/>
    </source>
</evidence>
<evidence type="ECO:0000313" key="2">
    <source>
        <dbReference type="Proteomes" id="UP000792457"/>
    </source>
</evidence>
<dbReference type="Proteomes" id="UP000792457">
    <property type="component" value="Unassembled WGS sequence"/>
</dbReference>
<name>A0A8K0P0M4_LADFU</name>
<keyword evidence="2" id="KW-1185">Reference proteome</keyword>
<comment type="caution">
    <text evidence="1">The sequence shown here is derived from an EMBL/GenBank/DDBJ whole genome shotgun (WGS) entry which is preliminary data.</text>
</comment>
<accession>A0A8K0P0M4</accession>
<reference evidence="1" key="2">
    <citation type="submission" date="2017-10" db="EMBL/GenBank/DDBJ databases">
        <title>Ladona fulva Genome sequencing and assembly.</title>
        <authorList>
            <person name="Murali S."/>
            <person name="Richards S."/>
            <person name="Bandaranaike D."/>
            <person name="Bellair M."/>
            <person name="Blankenburg K."/>
            <person name="Chao H."/>
            <person name="Dinh H."/>
            <person name="Doddapaneni H."/>
            <person name="Dugan-Rocha S."/>
            <person name="Elkadiri S."/>
            <person name="Gnanaolivu R."/>
            <person name="Hernandez B."/>
            <person name="Skinner E."/>
            <person name="Javaid M."/>
            <person name="Lee S."/>
            <person name="Li M."/>
            <person name="Ming W."/>
            <person name="Munidasa M."/>
            <person name="Muniz J."/>
            <person name="Nguyen L."/>
            <person name="Hughes D."/>
            <person name="Osuji N."/>
            <person name="Pu L.-L."/>
            <person name="Puazo M."/>
            <person name="Qu C."/>
            <person name="Quiroz J."/>
            <person name="Raj R."/>
            <person name="Weissenberger G."/>
            <person name="Xin Y."/>
            <person name="Zou X."/>
            <person name="Han Y."/>
            <person name="Worley K."/>
            <person name="Muzny D."/>
            <person name="Gibbs R."/>
        </authorList>
    </citation>
    <scope>NUCLEOTIDE SEQUENCE</scope>
    <source>
        <strain evidence="1">Sampled in the wild</strain>
    </source>
</reference>
<dbReference type="EMBL" id="KZ308549">
    <property type="protein sequence ID" value="KAG8231320.1"/>
    <property type="molecule type" value="Genomic_DNA"/>
</dbReference>
<reference evidence="1" key="1">
    <citation type="submission" date="2013-04" db="EMBL/GenBank/DDBJ databases">
        <authorList>
            <person name="Qu J."/>
            <person name="Murali S.C."/>
            <person name="Bandaranaike D."/>
            <person name="Bellair M."/>
            <person name="Blankenburg K."/>
            <person name="Chao H."/>
            <person name="Dinh H."/>
            <person name="Doddapaneni H."/>
            <person name="Downs B."/>
            <person name="Dugan-Rocha S."/>
            <person name="Elkadiri S."/>
            <person name="Gnanaolivu R.D."/>
            <person name="Hernandez B."/>
            <person name="Javaid M."/>
            <person name="Jayaseelan J.C."/>
            <person name="Lee S."/>
            <person name="Li M."/>
            <person name="Ming W."/>
            <person name="Munidasa M."/>
            <person name="Muniz J."/>
            <person name="Nguyen L."/>
            <person name="Ongeri F."/>
            <person name="Osuji N."/>
            <person name="Pu L.-L."/>
            <person name="Puazo M."/>
            <person name="Qu C."/>
            <person name="Quiroz J."/>
            <person name="Raj R."/>
            <person name="Weissenberger G."/>
            <person name="Xin Y."/>
            <person name="Zou X."/>
            <person name="Han Y."/>
            <person name="Richards S."/>
            <person name="Worley K."/>
            <person name="Muzny D."/>
            <person name="Gibbs R."/>
        </authorList>
    </citation>
    <scope>NUCLEOTIDE SEQUENCE</scope>
    <source>
        <strain evidence="1">Sampled in the wild</strain>
    </source>
</reference>
<dbReference type="AlphaFoldDB" id="A0A8K0P0M4"/>
<organism evidence="1 2">
    <name type="scientific">Ladona fulva</name>
    <name type="common">Scarce chaser dragonfly</name>
    <name type="synonym">Libellula fulva</name>
    <dbReference type="NCBI Taxonomy" id="123851"/>
    <lineage>
        <taxon>Eukaryota</taxon>
        <taxon>Metazoa</taxon>
        <taxon>Ecdysozoa</taxon>
        <taxon>Arthropoda</taxon>
        <taxon>Hexapoda</taxon>
        <taxon>Insecta</taxon>
        <taxon>Pterygota</taxon>
        <taxon>Palaeoptera</taxon>
        <taxon>Odonata</taxon>
        <taxon>Epiprocta</taxon>
        <taxon>Anisoptera</taxon>
        <taxon>Libelluloidea</taxon>
        <taxon>Libellulidae</taxon>
        <taxon>Ladona</taxon>
    </lineage>
</organism>